<feature type="transmembrane region" description="Helical" evidence="9">
    <location>
        <begin position="329"/>
        <end position="351"/>
    </location>
</feature>
<gene>
    <name evidence="10" type="ORF">CYMTET_8159</name>
</gene>
<keyword evidence="9" id="KW-0934">Plastid</keyword>
<dbReference type="GO" id="GO:0005471">
    <property type="term" value="F:ATP:ADP antiporter activity"/>
    <property type="evidence" value="ECO:0007669"/>
    <property type="project" value="InterPro"/>
</dbReference>
<dbReference type="PANTHER" id="PTHR31187">
    <property type="match status" value="1"/>
</dbReference>
<evidence type="ECO:0000256" key="3">
    <source>
        <dbReference type="ARBA" id="ARBA00022448"/>
    </source>
</evidence>
<feature type="transmembrane region" description="Helical" evidence="9">
    <location>
        <begin position="259"/>
        <end position="282"/>
    </location>
</feature>
<protein>
    <recommendedName>
        <fullName evidence="9">ADP,ATP carrier protein</fullName>
    </recommendedName>
</protein>
<dbReference type="InterPro" id="IPR004667">
    <property type="entry name" value="ADP_ATP_car_bac_type"/>
</dbReference>
<evidence type="ECO:0000256" key="7">
    <source>
        <dbReference type="ARBA" id="ARBA00022989"/>
    </source>
</evidence>
<evidence type="ECO:0000256" key="5">
    <source>
        <dbReference type="ARBA" id="ARBA00022741"/>
    </source>
</evidence>
<comment type="subcellular location">
    <subcellularLocation>
        <location evidence="1">Membrane</location>
        <topology evidence="1">Multi-pass membrane protein</topology>
    </subcellularLocation>
    <subcellularLocation>
        <location evidence="9">Plastid</location>
        <location evidence="9">Chloroplast membrane</location>
        <topology evidence="9">Multi-pass membrane protein</topology>
    </subcellularLocation>
</comment>
<keyword evidence="6 9" id="KW-0067">ATP-binding</keyword>
<reference evidence="10 11" key="1">
    <citation type="journal article" date="2015" name="Genome Biol. Evol.">
        <title>Comparative Genomics of a Bacterivorous Green Alga Reveals Evolutionary Causalities and Consequences of Phago-Mixotrophic Mode of Nutrition.</title>
        <authorList>
            <person name="Burns J.A."/>
            <person name="Paasch A."/>
            <person name="Narechania A."/>
            <person name="Kim E."/>
        </authorList>
    </citation>
    <scope>NUCLEOTIDE SEQUENCE [LARGE SCALE GENOMIC DNA]</scope>
    <source>
        <strain evidence="10 11">PLY_AMNH</strain>
    </source>
</reference>
<keyword evidence="5 9" id="KW-0547">Nucleotide-binding</keyword>
<evidence type="ECO:0000256" key="9">
    <source>
        <dbReference type="RuleBase" id="RU363121"/>
    </source>
</evidence>
<feature type="transmembrane region" description="Helical" evidence="9">
    <location>
        <begin position="302"/>
        <end position="322"/>
    </location>
</feature>
<evidence type="ECO:0000256" key="2">
    <source>
        <dbReference type="ARBA" id="ARBA00007127"/>
    </source>
</evidence>
<dbReference type="EMBL" id="LGRX02002468">
    <property type="protein sequence ID" value="KAK3284174.1"/>
    <property type="molecule type" value="Genomic_DNA"/>
</dbReference>
<dbReference type="Proteomes" id="UP001190700">
    <property type="component" value="Unassembled WGS sequence"/>
</dbReference>
<dbReference type="Pfam" id="PF03219">
    <property type="entry name" value="TLC"/>
    <property type="match status" value="1"/>
</dbReference>
<feature type="transmembrane region" description="Helical" evidence="9">
    <location>
        <begin position="128"/>
        <end position="149"/>
    </location>
</feature>
<evidence type="ECO:0000256" key="6">
    <source>
        <dbReference type="ARBA" id="ARBA00022840"/>
    </source>
</evidence>
<name>A0AAE0GTR4_9CHLO</name>
<keyword evidence="3 9" id="KW-0813">Transport</keyword>
<feature type="transmembrane region" description="Helical" evidence="9">
    <location>
        <begin position="96"/>
        <end position="116"/>
    </location>
</feature>
<keyword evidence="8 9" id="KW-0472">Membrane</keyword>
<dbReference type="AlphaFoldDB" id="A0AAE0GTR4"/>
<evidence type="ECO:0000313" key="10">
    <source>
        <dbReference type="EMBL" id="KAK3284174.1"/>
    </source>
</evidence>
<organism evidence="10 11">
    <name type="scientific">Cymbomonas tetramitiformis</name>
    <dbReference type="NCBI Taxonomy" id="36881"/>
    <lineage>
        <taxon>Eukaryota</taxon>
        <taxon>Viridiplantae</taxon>
        <taxon>Chlorophyta</taxon>
        <taxon>Pyramimonadophyceae</taxon>
        <taxon>Pyramimonadales</taxon>
        <taxon>Pyramimonadaceae</taxon>
        <taxon>Cymbomonas</taxon>
    </lineage>
</organism>
<feature type="transmembrane region" description="Helical" evidence="9">
    <location>
        <begin position="161"/>
        <end position="184"/>
    </location>
</feature>
<accession>A0AAE0GTR4</accession>
<evidence type="ECO:0000256" key="4">
    <source>
        <dbReference type="ARBA" id="ARBA00022692"/>
    </source>
</evidence>
<keyword evidence="9" id="KW-0150">Chloroplast</keyword>
<feature type="transmembrane region" description="Helical" evidence="9">
    <location>
        <begin position="420"/>
        <end position="441"/>
    </location>
</feature>
<evidence type="ECO:0000256" key="8">
    <source>
        <dbReference type="ARBA" id="ARBA00023136"/>
    </source>
</evidence>
<comment type="similarity">
    <text evidence="2 9">Belongs to the ADP/ATP translocase tlc family.</text>
</comment>
<keyword evidence="4 9" id="KW-0812">Transmembrane</keyword>
<comment type="caution">
    <text evidence="10">The sequence shown here is derived from an EMBL/GenBank/DDBJ whole genome shotgun (WGS) entry which is preliminary data.</text>
</comment>
<dbReference type="GO" id="GO:0005524">
    <property type="term" value="F:ATP binding"/>
    <property type="evidence" value="ECO:0007669"/>
    <property type="project" value="UniProtKB-KW"/>
</dbReference>
<feature type="transmembrane region" description="Helical" evidence="9">
    <location>
        <begin position="190"/>
        <end position="210"/>
    </location>
</feature>
<proteinExistence type="inferred from homology"/>
<keyword evidence="7 9" id="KW-1133">Transmembrane helix</keyword>
<sequence>MERRRRQFAPVRALRAVHTLITKECSAQELWSAGSSAAALACLYCGYEVIRSTSNARFNSTCGAAQLPYLATVATPCATASLAGISKVVDHRGVRAACNAACAACAAGFIVAWAVHAASPAWACPSAVLIYLLRESYVMILSMQVWSFLNSSIRKAHAELLFGPIQAVGILGGTVGGLLVQQTIFSADTLLISTSLTAIAGFYGATRLGFVSAGEPSHDRPLVRFPVGTEDDGSKIYLAKGEVAKLTWREKVGLLEKSVVLQVLFVVTVMGEVVGSNVMFGFQRALQGSGPEDEQRRFSGRFYIFVNLTAGLMQITITPLVLSRFSLRTVHIGLAVAQTGTVLGMLAYPSIQKVALAYLMRKVQTYSVLQAAKQLSYIPLSFDARYHAKGIVDVLGARAGKAIASVVVICLDLQGATVTLFINAFVAVLACFAWLIATLCLPHKA</sequence>
<evidence type="ECO:0000256" key="1">
    <source>
        <dbReference type="ARBA" id="ARBA00004141"/>
    </source>
</evidence>
<dbReference type="GO" id="GO:0031969">
    <property type="term" value="C:chloroplast membrane"/>
    <property type="evidence" value="ECO:0007669"/>
    <property type="project" value="UniProtKB-SubCell"/>
</dbReference>
<dbReference type="PANTHER" id="PTHR31187:SF1">
    <property type="entry name" value="ADP,ATP CARRIER PROTEIN 1"/>
    <property type="match status" value="1"/>
</dbReference>
<keyword evidence="11" id="KW-1185">Reference proteome</keyword>
<evidence type="ECO:0000313" key="11">
    <source>
        <dbReference type="Proteomes" id="UP001190700"/>
    </source>
</evidence>